<dbReference type="Proteomes" id="UP000494249">
    <property type="component" value="Unassembled WGS sequence"/>
</dbReference>
<sequence length="486" mass="53995">MAVGRPMYRIRKSAGRRRALQTLAALVGAAVPLVYGKTSPSVSAAPQGRSTGDRRITDLIGANGWAGASRDVEMWRQMGISWGRDSVGPGQPDSPKEIIRVDKTGSQFDNDLPSALLLNNRNGIKSLLILGYTAPWNAMVPGDSNSAPVDVRAWTRYVEAAVRKYSAPPFNLRYFQIWNEAAGKLSGGAQQATFWHGPNFSKDDRYARPYERAMQDYVERIHLPAARIIRKYNAYVVYGGWPDQGGLSNYCKWLEYRSAASNERMLDWVDYLDTHYLGVSDLNELYERYVKNGPARGIWQTEIGDAYMKDPHYLPEYFFDFAVWALDHNWDDPNKYVSMIYHWDGYEPFRLTHRGPPVRTYNVSGRSLVVLHQTVSGPLASLANPLKFGPGAAGSGLRSGGDIVLQVNASPGWRTVTVAGLKRPPSREVKIEFIDALTGTVSAPDAMTTTWSNDGLQLGFKVPERVNGAGNDPPTHLAYIAVRSFA</sequence>
<accession>A0A6J5A5Y2</accession>
<evidence type="ECO:0000313" key="2">
    <source>
        <dbReference type="Proteomes" id="UP000494249"/>
    </source>
</evidence>
<dbReference type="SUPFAM" id="SSF51445">
    <property type="entry name" value="(Trans)glycosidases"/>
    <property type="match status" value="1"/>
</dbReference>
<organism evidence="1 2">
    <name type="scientific">Paraburkholderia phenoliruptrix</name>
    <dbReference type="NCBI Taxonomy" id="252970"/>
    <lineage>
        <taxon>Bacteria</taxon>
        <taxon>Pseudomonadati</taxon>
        <taxon>Pseudomonadota</taxon>
        <taxon>Betaproteobacteria</taxon>
        <taxon>Burkholderiales</taxon>
        <taxon>Burkholderiaceae</taxon>
        <taxon>Paraburkholderia</taxon>
    </lineage>
</organism>
<evidence type="ECO:0000313" key="1">
    <source>
        <dbReference type="EMBL" id="CAB3654933.1"/>
    </source>
</evidence>
<gene>
    <name evidence="1" type="ORF">LMG22037_01174</name>
</gene>
<proteinExistence type="predicted"/>
<dbReference type="EMBL" id="CADIKB010000003">
    <property type="protein sequence ID" value="CAB3654933.1"/>
    <property type="molecule type" value="Genomic_DNA"/>
</dbReference>
<dbReference type="AlphaFoldDB" id="A0A6J5A5Y2"/>
<dbReference type="InterPro" id="IPR017853">
    <property type="entry name" value="GH"/>
</dbReference>
<name>A0A6J5A5Y2_9BURK</name>
<protein>
    <submittedName>
        <fullName evidence="1">Uncharacterized protein</fullName>
    </submittedName>
</protein>
<dbReference type="Gene3D" id="3.20.20.80">
    <property type="entry name" value="Glycosidases"/>
    <property type="match status" value="1"/>
</dbReference>
<reference evidence="1 2" key="1">
    <citation type="submission" date="2020-04" db="EMBL/GenBank/DDBJ databases">
        <authorList>
            <person name="De Canck E."/>
        </authorList>
    </citation>
    <scope>NUCLEOTIDE SEQUENCE [LARGE SCALE GENOMIC DNA]</scope>
    <source>
        <strain evidence="1 2">LMG 22037</strain>
    </source>
</reference>